<dbReference type="Proteomes" id="UP000235388">
    <property type="component" value="Unassembled WGS sequence"/>
</dbReference>
<proteinExistence type="predicted"/>
<organism evidence="2 3">
    <name type="scientific">Puccinia coronata f. sp. avenae</name>
    <dbReference type="NCBI Taxonomy" id="200324"/>
    <lineage>
        <taxon>Eukaryota</taxon>
        <taxon>Fungi</taxon>
        <taxon>Dikarya</taxon>
        <taxon>Basidiomycota</taxon>
        <taxon>Pucciniomycotina</taxon>
        <taxon>Pucciniomycetes</taxon>
        <taxon>Pucciniales</taxon>
        <taxon>Pucciniaceae</taxon>
        <taxon>Puccinia</taxon>
    </lineage>
</organism>
<name>A0A2N5VXJ2_9BASI</name>
<dbReference type="EMBL" id="PGCJ01000042">
    <property type="protein sequence ID" value="PLW54672.1"/>
    <property type="molecule type" value="Genomic_DNA"/>
</dbReference>
<feature type="compositionally biased region" description="Acidic residues" evidence="1">
    <location>
        <begin position="175"/>
        <end position="186"/>
    </location>
</feature>
<dbReference type="OrthoDB" id="2518983at2759"/>
<accession>A0A2N5VXJ2</accession>
<gene>
    <name evidence="2" type="ORF">PCANC_11648</name>
</gene>
<comment type="caution">
    <text evidence="2">The sequence shown here is derived from an EMBL/GenBank/DDBJ whole genome shotgun (WGS) entry which is preliminary data.</text>
</comment>
<evidence type="ECO:0000313" key="2">
    <source>
        <dbReference type="EMBL" id="PLW54672.1"/>
    </source>
</evidence>
<sequence length="390" mass="45124">MYYAYQILTHTPNAHQPPQISTPPGTKVSLCDKLTPSSNVSPEQHRKLLEYWIKRLKREKEEYLRTYKPSPHDLLSYKEKLQRALDKIRTRKEAELNYQIAFNALLREHRATRRQRKLERMASNNTAASTDTATNKTIVPNYLNRPIKIITTPFLTGKTLTTTNTNKDSTANNDNLEDLIDYEPEDPNSPGYSPHQRELNDETAPSQTLTKRVKALKVSRIQPIRQETPVSMEIDDHSPSQEATRSPQTSTEDDLEIITEKKTISSVEPLSKKETIAMLVKAHVALRDRFDHAQKMNDEQAMKILLFRAQESQKELQKLITNREIETYVQGWNPWTEKRKLFPPAQKKETGKKRLSTSRNMKYDDADRWAEVANIAMAVQAMYKHAKGRE</sequence>
<keyword evidence="3" id="KW-1185">Reference proteome</keyword>
<evidence type="ECO:0000256" key="1">
    <source>
        <dbReference type="SAM" id="MobiDB-lite"/>
    </source>
</evidence>
<evidence type="ECO:0000313" key="3">
    <source>
        <dbReference type="Proteomes" id="UP000235388"/>
    </source>
</evidence>
<dbReference type="AlphaFoldDB" id="A0A2N5VXJ2"/>
<feature type="region of interest" description="Disordered" evidence="1">
    <location>
        <begin position="159"/>
        <end position="254"/>
    </location>
</feature>
<feature type="compositionally biased region" description="Polar residues" evidence="1">
    <location>
        <begin position="240"/>
        <end position="250"/>
    </location>
</feature>
<protein>
    <submittedName>
        <fullName evidence="2">Uncharacterized protein</fullName>
    </submittedName>
</protein>
<reference evidence="2 3" key="1">
    <citation type="submission" date="2017-11" db="EMBL/GenBank/DDBJ databases">
        <title>De novo assembly and phasing of dikaryotic genomes from two isolates of Puccinia coronata f. sp. avenae, the causal agent of oat crown rust.</title>
        <authorList>
            <person name="Miller M.E."/>
            <person name="Zhang Y."/>
            <person name="Omidvar V."/>
            <person name="Sperschneider J."/>
            <person name="Schwessinger B."/>
            <person name="Raley C."/>
            <person name="Palmer J.M."/>
            <person name="Garnica D."/>
            <person name="Upadhyaya N."/>
            <person name="Rathjen J."/>
            <person name="Taylor J.M."/>
            <person name="Park R.F."/>
            <person name="Dodds P.N."/>
            <person name="Hirsch C.D."/>
            <person name="Kianian S.F."/>
            <person name="Figueroa M."/>
        </authorList>
    </citation>
    <scope>NUCLEOTIDE SEQUENCE [LARGE SCALE GENOMIC DNA]</scope>
    <source>
        <strain evidence="2">12NC29</strain>
    </source>
</reference>
<feature type="compositionally biased region" description="Low complexity" evidence="1">
    <location>
        <begin position="159"/>
        <end position="174"/>
    </location>
</feature>